<reference evidence="1 2" key="2">
    <citation type="journal article" date="2017" name="Front. Plant Sci.">
        <title>Gene Classification and Mining of Molecular Markers Useful in Red Clover (Trifolium pratense) Breeding.</title>
        <authorList>
            <person name="Istvanek J."/>
            <person name="Dluhosova J."/>
            <person name="Dluhos P."/>
            <person name="Patkova L."/>
            <person name="Nedelnik J."/>
            <person name="Repkova J."/>
        </authorList>
    </citation>
    <scope>NUCLEOTIDE SEQUENCE [LARGE SCALE GENOMIC DNA]</scope>
    <source>
        <strain evidence="2">cv. Tatra</strain>
        <tissue evidence="1">Young leaves</tissue>
    </source>
</reference>
<organism evidence="1 2">
    <name type="scientific">Trifolium pratense</name>
    <name type="common">Red clover</name>
    <dbReference type="NCBI Taxonomy" id="57577"/>
    <lineage>
        <taxon>Eukaryota</taxon>
        <taxon>Viridiplantae</taxon>
        <taxon>Streptophyta</taxon>
        <taxon>Embryophyta</taxon>
        <taxon>Tracheophyta</taxon>
        <taxon>Spermatophyta</taxon>
        <taxon>Magnoliopsida</taxon>
        <taxon>eudicotyledons</taxon>
        <taxon>Gunneridae</taxon>
        <taxon>Pentapetalae</taxon>
        <taxon>rosids</taxon>
        <taxon>fabids</taxon>
        <taxon>Fabales</taxon>
        <taxon>Fabaceae</taxon>
        <taxon>Papilionoideae</taxon>
        <taxon>50 kb inversion clade</taxon>
        <taxon>NPAAA clade</taxon>
        <taxon>Hologalegina</taxon>
        <taxon>IRL clade</taxon>
        <taxon>Trifolieae</taxon>
        <taxon>Trifolium</taxon>
    </lineage>
</organism>
<evidence type="ECO:0000313" key="2">
    <source>
        <dbReference type="Proteomes" id="UP000236291"/>
    </source>
</evidence>
<gene>
    <name evidence="1" type="ORF">L195_g051624</name>
</gene>
<dbReference type="Proteomes" id="UP000236291">
    <property type="component" value="Unassembled WGS sequence"/>
</dbReference>
<evidence type="ECO:0000313" key="1">
    <source>
        <dbReference type="EMBL" id="PNX59842.1"/>
    </source>
</evidence>
<comment type="caution">
    <text evidence="1">The sequence shown here is derived from an EMBL/GenBank/DDBJ whole genome shotgun (WGS) entry which is preliminary data.</text>
</comment>
<dbReference type="EMBL" id="ASHM01081518">
    <property type="protein sequence ID" value="PNX59842.1"/>
    <property type="molecule type" value="Genomic_DNA"/>
</dbReference>
<reference evidence="1 2" key="1">
    <citation type="journal article" date="2014" name="Am. J. Bot.">
        <title>Genome assembly and annotation for red clover (Trifolium pratense; Fabaceae).</title>
        <authorList>
            <person name="Istvanek J."/>
            <person name="Jaros M."/>
            <person name="Krenek A."/>
            <person name="Repkova J."/>
        </authorList>
    </citation>
    <scope>NUCLEOTIDE SEQUENCE [LARGE SCALE GENOMIC DNA]</scope>
    <source>
        <strain evidence="2">cv. Tatra</strain>
        <tissue evidence="1">Young leaves</tissue>
    </source>
</reference>
<dbReference type="AlphaFoldDB" id="A0A2K3K0P8"/>
<proteinExistence type="predicted"/>
<protein>
    <submittedName>
        <fullName evidence="1">Uncharacterized protein</fullName>
    </submittedName>
</protein>
<sequence>MEKKRFTLEKNKIRHEHAFWEQFCRDLLLQHLLNTGSHGCSAPIDNTGMYKWKGLKADA</sequence>
<name>A0A2K3K0P8_TRIPR</name>
<accession>A0A2K3K0P8</accession>